<keyword evidence="1" id="KW-0808">Transferase</keyword>
<feature type="binding site" evidence="3">
    <location>
        <begin position="201"/>
        <end position="203"/>
    </location>
    <ligand>
        <name>NAD(+)</name>
        <dbReference type="ChEBI" id="CHEBI:57540"/>
    </ligand>
</feature>
<protein>
    <recommendedName>
        <fullName evidence="3">NAD-dependent protein deacylase</fullName>
        <ecNumber evidence="3">2.3.1.286</ecNumber>
    </recommendedName>
    <alternativeName>
        <fullName evidence="3">Regulatory protein SIR2 homolog</fullName>
    </alternativeName>
</protein>
<dbReference type="CDD" id="cd01412">
    <property type="entry name" value="SIRT5_Af1_CobB"/>
    <property type="match status" value="1"/>
</dbReference>
<feature type="binding site" evidence="3 4">
    <location>
        <position position="118"/>
    </location>
    <ligand>
        <name>Zn(2+)</name>
        <dbReference type="ChEBI" id="CHEBI:29105"/>
    </ligand>
</feature>
<dbReference type="HAMAP" id="MF_01121">
    <property type="entry name" value="Sirtuin_ClassIII"/>
    <property type="match status" value="1"/>
</dbReference>
<dbReference type="GO" id="GO:0036054">
    <property type="term" value="F:protein-malonyllysine demalonylase activity"/>
    <property type="evidence" value="ECO:0007669"/>
    <property type="project" value="InterPro"/>
</dbReference>
<keyword evidence="3 4" id="KW-0862">Zinc</keyword>
<feature type="binding site" evidence="3 4">
    <location>
        <position position="115"/>
    </location>
    <ligand>
        <name>Zn(2+)</name>
        <dbReference type="ChEBI" id="CHEBI:29105"/>
    </ligand>
</feature>
<dbReference type="Proteomes" id="UP000630923">
    <property type="component" value="Unassembled WGS sequence"/>
</dbReference>
<feature type="binding site" evidence="3">
    <location>
        <begin position="89"/>
        <end position="92"/>
    </location>
    <ligand>
        <name>NAD(+)</name>
        <dbReference type="ChEBI" id="CHEBI:57540"/>
    </ligand>
</feature>
<evidence type="ECO:0000259" key="5">
    <source>
        <dbReference type="PROSITE" id="PS50305"/>
    </source>
</evidence>
<keyword evidence="7" id="KW-1185">Reference proteome</keyword>
<feature type="active site" description="Proton acceptor" evidence="3 4">
    <location>
        <position position="107"/>
    </location>
</feature>
<evidence type="ECO:0000256" key="3">
    <source>
        <dbReference type="HAMAP-Rule" id="MF_01121"/>
    </source>
</evidence>
<comment type="caution">
    <text evidence="6">The sequence shown here is derived from an EMBL/GenBank/DDBJ whole genome shotgun (WGS) entry which is preliminary data.</text>
</comment>
<dbReference type="PROSITE" id="PS50305">
    <property type="entry name" value="SIRTUIN"/>
    <property type="match status" value="1"/>
</dbReference>
<keyword evidence="2 3" id="KW-0520">NAD</keyword>
<dbReference type="GO" id="GO:0036055">
    <property type="term" value="F:protein-succinyllysine desuccinylase activity"/>
    <property type="evidence" value="ECO:0007669"/>
    <property type="project" value="UniProtKB-UniRule"/>
</dbReference>
<reference evidence="6" key="2">
    <citation type="submission" date="2020-09" db="EMBL/GenBank/DDBJ databases">
        <authorList>
            <person name="Sun Q."/>
            <person name="Kim S."/>
        </authorList>
    </citation>
    <scope>NUCLEOTIDE SEQUENCE</scope>
    <source>
        <strain evidence="6">KCTC 42590</strain>
    </source>
</reference>
<comment type="catalytic activity">
    <reaction evidence="3">
        <text>N(6)-acetyl-L-lysyl-[protein] + NAD(+) + H2O = 2''-O-acetyl-ADP-D-ribose + nicotinamide + L-lysyl-[protein]</text>
        <dbReference type="Rhea" id="RHEA:43636"/>
        <dbReference type="Rhea" id="RHEA-COMP:9752"/>
        <dbReference type="Rhea" id="RHEA-COMP:10731"/>
        <dbReference type="ChEBI" id="CHEBI:15377"/>
        <dbReference type="ChEBI" id="CHEBI:17154"/>
        <dbReference type="ChEBI" id="CHEBI:29969"/>
        <dbReference type="ChEBI" id="CHEBI:57540"/>
        <dbReference type="ChEBI" id="CHEBI:61930"/>
        <dbReference type="ChEBI" id="CHEBI:83767"/>
        <dbReference type="EC" id="2.3.1.286"/>
    </reaction>
</comment>
<dbReference type="InterPro" id="IPR026591">
    <property type="entry name" value="Sirtuin_cat_small_dom_sf"/>
</dbReference>
<feature type="binding site" evidence="3 4">
    <location>
        <position position="137"/>
    </location>
    <ligand>
        <name>Zn(2+)</name>
        <dbReference type="ChEBI" id="CHEBI:29105"/>
    </ligand>
</feature>
<dbReference type="GO" id="GO:0005737">
    <property type="term" value="C:cytoplasm"/>
    <property type="evidence" value="ECO:0007669"/>
    <property type="project" value="UniProtKB-SubCell"/>
</dbReference>
<reference evidence="6" key="1">
    <citation type="journal article" date="2014" name="Int. J. Syst. Evol. Microbiol.">
        <title>Complete genome sequence of Corynebacterium casei LMG S-19264T (=DSM 44701T), isolated from a smear-ripened cheese.</title>
        <authorList>
            <consortium name="US DOE Joint Genome Institute (JGI-PGF)"/>
            <person name="Walter F."/>
            <person name="Albersmeier A."/>
            <person name="Kalinowski J."/>
            <person name="Ruckert C."/>
        </authorList>
    </citation>
    <scope>NUCLEOTIDE SEQUENCE</scope>
    <source>
        <strain evidence="6">KCTC 42590</strain>
    </source>
</reference>
<dbReference type="GO" id="GO:0070403">
    <property type="term" value="F:NAD+ binding"/>
    <property type="evidence" value="ECO:0007669"/>
    <property type="project" value="UniProtKB-UniRule"/>
</dbReference>
<dbReference type="AlphaFoldDB" id="A0A919E4Q8"/>
<dbReference type="InterPro" id="IPR050134">
    <property type="entry name" value="NAD-dep_sirtuin_deacylases"/>
</dbReference>
<comment type="catalytic activity">
    <reaction evidence="3">
        <text>N(6)-succinyl-L-lysyl-[protein] + NAD(+) + H2O = 2''-O-succinyl-ADP-D-ribose + nicotinamide + L-lysyl-[protein]</text>
        <dbReference type="Rhea" id="RHEA:47668"/>
        <dbReference type="Rhea" id="RHEA-COMP:9752"/>
        <dbReference type="Rhea" id="RHEA-COMP:11877"/>
        <dbReference type="ChEBI" id="CHEBI:15377"/>
        <dbReference type="ChEBI" id="CHEBI:17154"/>
        <dbReference type="ChEBI" id="CHEBI:29969"/>
        <dbReference type="ChEBI" id="CHEBI:57540"/>
        <dbReference type="ChEBI" id="CHEBI:87830"/>
        <dbReference type="ChEBI" id="CHEBI:87832"/>
    </reaction>
</comment>
<dbReference type="GO" id="GO:0017136">
    <property type="term" value="F:histone deacetylase activity, NAD-dependent"/>
    <property type="evidence" value="ECO:0007669"/>
    <property type="project" value="TreeGrafter"/>
</dbReference>
<dbReference type="InterPro" id="IPR027546">
    <property type="entry name" value="Sirtuin_class_III"/>
</dbReference>
<feature type="binding site" evidence="3">
    <location>
        <position position="134"/>
    </location>
    <ligand>
        <name>Zn(2+)</name>
        <dbReference type="ChEBI" id="CHEBI:29105"/>
    </ligand>
</feature>
<feature type="binding site" evidence="3">
    <location>
        <begin position="10"/>
        <end position="29"/>
    </location>
    <ligand>
        <name>NAD(+)</name>
        <dbReference type="ChEBI" id="CHEBI:57540"/>
    </ligand>
</feature>
<evidence type="ECO:0000256" key="4">
    <source>
        <dbReference type="PROSITE-ProRule" id="PRU00236"/>
    </source>
</evidence>
<comment type="domain">
    <text evidence="3">2 residues (Tyr-54 and Arg-57) present in a large hydrophobic pocket are probably involved in substrate specificity. They are important for desuccinylation activity, but dispensable for deacetylation activity.</text>
</comment>
<evidence type="ECO:0000313" key="6">
    <source>
        <dbReference type="EMBL" id="GHF12019.1"/>
    </source>
</evidence>
<comment type="function">
    <text evidence="3">NAD-dependent lysine deacetylase and desuccinylase that specifically removes acetyl and succinyl groups on target proteins. Modulates the activities of several proteins which are inactive in their acylated form.</text>
</comment>
<sequence>MYENIVILTGAGISAESGVATFRDNGGLWEQHRIEDVATPEAFQRDPDLVQHFYNLRRAQLGTVDPNNAHKALAKLQGQHRGTVTLITQNVDDLHERGGASSVVHMHGELKKVRCLSCKTVHFWEGDCDQKTACPACGGAPSLRPHIVWFGEMPFYMDDIEMALSDCDLFVSIGTSGNVYPAAGFVASVRRLGRAHTLEINLEPSEGATMFAECRHGRAGDLVPAFVEEILAAG</sequence>
<dbReference type="RefSeq" id="WP_191249735.1">
    <property type="nucleotide sequence ID" value="NZ_BNCI01000001.1"/>
</dbReference>
<feature type="domain" description="Deacetylase sirtuin-type" evidence="5">
    <location>
        <begin position="1"/>
        <end position="233"/>
    </location>
</feature>
<keyword evidence="3 4" id="KW-0479">Metal-binding</keyword>
<dbReference type="GO" id="GO:0008270">
    <property type="term" value="F:zinc ion binding"/>
    <property type="evidence" value="ECO:0007669"/>
    <property type="project" value="UniProtKB-UniRule"/>
</dbReference>
<gene>
    <name evidence="3 6" type="primary">cobB</name>
    <name evidence="6" type="ORF">GCM10017044_02370</name>
</gene>
<comment type="similarity">
    <text evidence="3">Belongs to the sirtuin family. Class III subfamily.</text>
</comment>
<comment type="cofactor">
    <cofactor evidence="3">
        <name>Zn(2+)</name>
        <dbReference type="ChEBI" id="CHEBI:29105"/>
    </cofactor>
    <text evidence="3">Binds 1 zinc ion per subunit.</text>
</comment>
<organism evidence="6 7">
    <name type="scientific">Kordiimonas sediminis</name>
    <dbReference type="NCBI Taxonomy" id="1735581"/>
    <lineage>
        <taxon>Bacteria</taxon>
        <taxon>Pseudomonadati</taxon>
        <taxon>Pseudomonadota</taxon>
        <taxon>Alphaproteobacteria</taxon>
        <taxon>Kordiimonadales</taxon>
        <taxon>Kordiimonadaceae</taxon>
        <taxon>Kordiimonas</taxon>
    </lineage>
</organism>
<evidence type="ECO:0000313" key="7">
    <source>
        <dbReference type="Proteomes" id="UP000630923"/>
    </source>
</evidence>
<dbReference type="EMBL" id="BNCI01000001">
    <property type="protein sequence ID" value="GHF12019.1"/>
    <property type="molecule type" value="Genomic_DNA"/>
</dbReference>
<feature type="binding site" evidence="3">
    <location>
        <position position="57"/>
    </location>
    <ligand>
        <name>substrate</name>
    </ligand>
</feature>
<proteinExistence type="inferred from homology"/>
<name>A0A919E4Q8_9PROT</name>
<feature type="binding site" evidence="4">
    <location>
        <position position="128"/>
    </location>
    <ligand>
        <name>Zn(2+)</name>
        <dbReference type="ChEBI" id="CHEBI:29105"/>
    </ligand>
</feature>
<dbReference type="Gene3D" id="3.40.50.1220">
    <property type="entry name" value="TPP-binding domain"/>
    <property type="match status" value="1"/>
</dbReference>
<feature type="binding site" evidence="3">
    <location>
        <position position="54"/>
    </location>
    <ligand>
        <name>substrate</name>
    </ligand>
</feature>
<dbReference type="SUPFAM" id="SSF52467">
    <property type="entry name" value="DHS-like NAD/FAD-binding domain"/>
    <property type="match status" value="1"/>
</dbReference>
<evidence type="ECO:0000256" key="2">
    <source>
        <dbReference type="ARBA" id="ARBA00023027"/>
    </source>
</evidence>
<dbReference type="Gene3D" id="3.30.1600.10">
    <property type="entry name" value="SIR2/SIRT2 'Small Domain"/>
    <property type="match status" value="1"/>
</dbReference>
<feature type="binding site" evidence="3">
    <location>
        <position position="219"/>
    </location>
    <ligand>
        <name>NAD(+)</name>
        <dbReference type="ChEBI" id="CHEBI:57540"/>
    </ligand>
</feature>
<dbReference type="EC" id="2.3.1.286" evidence="3"/>
<dbReference type="InterPro" id="IPR003000">
    <property type="entry name" value="Sirtuin"/>
</dbReference>
<feature type="binding site" evidence="3">
    <location>
        <begin position="174"/>
        <end position="176"/>
    </location>
    <ligand>
        <name>NAD(+)</name>
        <dbReference type="ChEBI" id="CHEBI:57540"/>
    </ligand>
</feature>
<dbReference type="PANTHER" id="PTHR11085:SF4">
    <property type="entry name" value="NAD-DEPENDENT PROTEIN DEACYLASE"/>
    <property type="match status" value="1"/>
</dbReference>
<keyword evidence="3" id="KW-0963">Cytoplasm</keyword>
<dbReference type="PANTHER" id="PTHR11085">
    <property type="entry name" value="NAD-DEPENDENT PROTEIN DEACYLASE SIRTUIN-5, MITOCHONDRIAL-RELATED"/>
    <property type="match status" value="1"/>
</dbReference>
<dbReference type="InterPro" id="IPR029035">
    <property type="entry name" value="DHS-like_NAD/FAD-binding_dom"/>
</dbReference>
<evidence type="ECO:0000256" key="1">
    <source>
        <dbReference type="ARBA" id="ARBA00022679"/>
    </source>
</evidence>
<accession>A0A919E4Q8</accession>
<comment type="subcellular location">
    <subcellularLocation>
        <location evidence="3">Cytoplasm</location>
    </subcellularLocation>
</comment>
<dbReference type="Pfam" id="PF02146">
    <property type="entry name" value="SIR2"/>
    <property type="match status" value="1"/>
</dbReference>
<dbReference type="InterPro" id="IPR026590">
    <property type="entry name" value="Ssirtuin_cat_dom"/>
</dbReference>